<dbReference type="OrthoDB" id="5430750at2759"/>
<evidence type="ECO:0000313" key="4">
    <source>
        <dbReference type="EMBL" id="GAP90278.1"/>
    </source>
</evidence>
<feature type="transmembrane region" description="Helical" evidence="3">
    <location>
        <begin position="617"/>
        <end position="641"/>
    </location>
</feature>
<feature type="transmembrane region" description="Helical" evidence="3">
    <location>
        <begin position="661"/>
        <end position="680"/>
    </location>
</feature>
<feature type="region of interest" description="Disordered" evidence="2">
    <location>
        <begin position="55"/>
        <end position="82"/>
    </location>
</feature>
<dbReference type="EMBL" id="DF977491">
    <property type="protein sequence ID" value="GAP90278.1"/>
    <property type="molecule type" value="Genomic_DNA"/>
</dbReference>
<evidence type="ECO:0000313" key="5">
    <source>
        <dbReference type="Proteomes" id="UP000054516"/>
    </source>
</evidence>
<proteinExistence type="predicted"/>
<keyword evidence="3" id="KW-1133">Transmembrane helix</keyword>
<name>A0A1W2TPF6_ROSNE</name>
<dbReference type="AlphaFoldDB" id="A0A1W2TPF6"/>
<sequence>MDSGRSSVVSFTSPGSWILNGGTRKIPNTYWESLFESDEAGDFLGFDIAPPSSLGAVANRPEGRPLPVPETAEASEGGTNRPPTRASLLVEEDFHTLFENCVPTDERLKDLLQRWVDGNSMQRRLLYCRPFHIVFEEPADSRTTLWPWAPRNKPPAKLVLRSHHELGELLLQRKKSESFARQLASSWPESFGKLVSAEGQPRHFQWHHGVPQLGDDTTIVCRKVAEGANPDLLTVDVSLRPSDNVLWQILPAVYNSVMTMRMVAFLENLFAPTHSNFTSSGGAIGDWFPVQRTTPALHSTGSFGRGDWLCVQLNMRACIPDEAGFRARRFRGGWGVSPRGIGFPLQRQAAKIPDLSPSSSSSSTGRGAAATAQSAVEFLLSVSIVLKKRHRAGAPSALNYNVVVWLDYNNTQLGGGQPGRGAFPDQAAAAADDVGRGLELESCGAGGEGFFHLLLVLAKTIDHWRKCWDSMMDKIDEIISVQLQDTLDRKRWGKLMFDDSLQLSEQYFTVLQLLRIFQNWIGETERGIQSFGEEIIQQCELWKTWRQQHARMDEVEWPLDMDALRRDVAKVEGFFKLRAAPLKERMEKKKEEVASLQDALLNASSLREALKAKTLNLYFGVFTIVTVFFTPLGFIAALWAIPFLDPNYKNPLPSGFIQSFVAVPLLTYALSTAIVLFFWVRSSHRPRGLSWELTYRFLGAIPRAGGQLKRTAQAMYRSGRENIPDPTLA</sequence>
<keyword evidence="3" id="KW-0812">Transmembrane</keyword>
<evidence type="ECO:0000256" key="3">
    <source>
        <dbReference type="SAM" id="Phobius"/>
    </source>
</evidence>
<protein>
    <submittedName>
        <fullName evidence="4">Uncharacterized protein</fullName>
    </submittedName>
</protein>
<reference evidence="4" key="1">
    <citation type="submission" date="2016-03" db="EMBL/GenBank/DDBJ databases">
        <title>Draft genome sequence of Rosellinia necatrix.</title>
        <authorList>
            <person name="Kanematsu S."/>
        </authorList>
    </citation>
    <scope>NUCLEOTIDE SEQUENCE [LARGE SCALE GENOMIC DNA]</scope>
    <source>
        <strain evidence="4">W97</strain>
    </source>
</reference>
<keyword evidence="1" id="KW-0175">Coiled coil</keyword>
<gene>
    <name evidence="4" type="ORF">SAMD00023353_4600280</name>
</gene>
<dbReference type="STRING" id="77044.A0A1W2TPF6"/>
<evidence type="ECO:0000256" key="1">
    <source>
        <dbReference type="SAM" id="Coils"/>
    </source>
</evidence>
<organism evidence="4">
    <name type="scientific">Rosellinia necatrix</name>
    <name type="common">White root-rot fungus</name>
    <dbReference type="NCBI Taxonomy" id="77044"/>
    <lineage>
        <taxon>Eukaryota</taxon>
        <taxon>Fungi</taxon>
        <taxon>Dikarya</taxon>
        <taxon>Ascomycota</taxon>
        <taxon>Pezizomycotina</taxon>
        <taxon>Sordariomycetes</taxon>
        <taxon>Xylariomycetidae</taxon>
        <taxon>Xylariales</taxon>
        <taxon>Xylariaceae</taxon>
        <taxon>Rosellinia</taxon>
    </lineage>
</organism>
<accession>A0A1W2TPF6</accession>
<evidence type="ECO:0000256" key="2">
    <source>
        <dbReference type="SAM" id="MobiDB-lite"/>
    </source>
</evidence>
<keyword evidence="3" id="KW-0472">Membrane</keyword>
<feature type="coiled-coil region" evidence="1">
    <location>
        <begin position="579"/>
        <end position="606"/>
    </location>
</feature>
<dbReference type="Proteomes" id="UP000054516">
    <property type="component" value="Unassembled WGS sequence"/>
</dbReference>
<keyword evidence="5" id="KW-1185">Reference proteome</keyword>